<organism evidence="1 2">
    <name type="scientific">Rhodovulum kholense</name>
    <dbReference type="NCBI Taxonomy" id="453584"/>
    <lineage>
        <taxon>Bacteria</taxon>
        <taxon>Pseudomonadati</taxon>
        <taxon>Pseudomonadota</taxon>
        <taxon>Alphaproteobacteria</taxon>
        <taxon>Rhodobacterales</taxon>
        <taxon>Paracoccaceae</taxon>
        <taxon>Rhodovulum</taxon>
    </lineage>
</organism>
<name>A0A8E2VJS8_9RHOB</name>
<dbReference type="EMBL" id="QAYC01000011">
    <property type="protein sequence ID" value="PTW46548.1"/>
    <property type="molecule type" value="Genomic_DNA"/>
</dbReference>
<dbReference type="AlphaFoldDB" id="A0A8E2VJS8"/>
<dbReference type="RefSeq" id="WP_108027852.1">
    <property type="nucleotide sequence ID" value="NZ_QAYC01000011.1"/>
</dbReference>
<evidence type="ECO:0000313" key="2">
    <source>
        <dbReference type="Proteomes" id="UP000244037"/>
    </source>
</evidence>
<sequence>MDRSALEALPNFPFSRFRTSEAEFLLLELYWPAVIREAIGPEAGALVVPLAEADQDSQNFGTPVLLSFWIPRIGRGLRLLHNDPPDGESRSESQLFASAAIRQQPPGWELPADGQSAPAVDRMEELVVIADTDPAVADAVAEAARLFLLKDIPLADMQAYCDELEAEWLAK</sequence>
<gene>
    <name evidence="1" type="ORF">C8N38_11132</name>
</gene>
<keyword evidence="2" id="KW-1185">Reference proteome</keyword>
<reference evidence="1 2" key="1">
    <citation type="submission" date="2018-04" db="EMBL/GenBank/DDBJ databases">
        <title>Genomic Encyclopedia of Archaeal and Bacterial Type Strains, Phase II (KMG-II): from individual species to whole genera.</title>
        <authorList>
            <person name="Goeker M."/>
        </authorList>
    </citation>
    <scope>NUCLEOTIDE SEQUENCE [LARGE SCALE GENOMIC DNA]</scope>
    <source>
        <strain evidence="1 2">DSM 19783</strain>
    </source>
</reference>
<protein>
    <submittedName>
        <fullName evidence="1">Uncharacterized protein</fullName>
    </submittedName>
</protein>
<comment type="caution">
    <text evidence="1">The sequence shown here is derived from an EMBL/GenBank/DDBJ whole genome shotgun (WGS) entry which is preliminary data.</text>
</comment>
<accession>A0A8E2VJS8</accession>
<dbReference type="Proteomes" id="UP000244037">
    <property type="component" value="Unassembled WGS sequence"/>
</dbReference>
<dbReference type="OrthoDB" id="7107916at2"/>
<proteinExistence type="predicted"/>
<evidence type="ECO:0000313" key="1">
    <source>
        <dbReference type="EMBL" id="PTW46548.1"/>
    </source>
</evidence>